<dbReference type="PANTHER" id="PTHR33112">
    <property type="entry name" value="DOMAIN PROTEIN, PUTATIVE-RELATED"/>
    <property type="match status" value="1"/>
</dbReference>
<dbReference type="GeneID" id="35402637"/>
<feature type="domain" description="Heterokaryon incompatibility" evidence="1">
    <location>
        <begin position="232"/>
        <end position="390"/>
    </location>
</feature>
<dbReference type="InterPro" id="IPR010730">
    <property type="entry name" value="HET"/>
</dbReference>
<dbReference type="STRING" id="1279085.S0E835"/>
<dbReference type="AlphaFoldDB" id="S0E835"/>
<dbReference type="EMBL" id="HF679029">
    <property type="protein sequence ID" value="CCT70820.1"/>
    <property type="molecule type" value="Genomic_DNA"/>
</dbReference>
<dbReference type="VEuPathDB" id="FungiDB:FFUJ_09163"/>
<protein>
    <submittedName>
        <fullName evidence="2">Related to tol protein</fullName>
    </submittedName>
</protein>
<sequence length="766" mass="87612">MFSNTLRRRFPLGLGFCSECRRLVIVADNGVTQEHHLNLAELKSCAESVQPAPCPLCRLMWASVQSDIGPAYRNQLLETWPPGHVLLITGILKMKQKDSISISVGEPKGIHTYDHHVTGSIGVLSISANEGTVQSSYMYESPRLTRYLYLGSHESREIQGTFAELDCLTSQAGDAHSERRNLTITRWLDHCRQAHESCEGKVPRILPPRLVDISDSSNIRLVEMNRGEKGRYVALSYCWGVKTNGQSVHQVKLKQATLNDLKAGMDQSRMTRTHLEGMQVARELGYRYIWIDALCIMQDNKRDWEHSALLVPEIYGNAELTILAGRSDNSRKGFVNLAKWYKPIALPVEVPYAMHPDMVYESSQRRTCRLHLPRNQNLGPAYRRAWCFQEFMLSRRVIAFGMEQLMFKCRENISFEDFFQESPELSQTIPFEMELTRDLVVFECPEKRCASRGWSFPTDRRDKGKQTVCSEQRHSMESALSEWHTIMRIYSTRNIFDPFDCFAALAGVARRYEKALVWATRAKPRYLAGMWETKEFFRELLWKSSEGPLRRPRKGQLPQPSEVIERAPSWSWMALEGSIEVSRPNAYEKPQPCCFPADDTGAWAPRDWGIDLALEEAIRATLPFSIEVRGRPHRVVLSAVPMRSVENIFEAALGYGYEPPSGRAYSIVRRPLYERLIHQGVVLRDGDPPINWPFDIPIAIGLLDIEGEDTTELWALPIALHSVLKVPHEGLLLSKKANGAFRRVGVFWVRQAEIFYHTEEQVISIE</sequence>
<gene>
    <name evidence="2" type="ORF">FFUJ_09163</name>
</gene>
<evidence type="ECO:0000259" key="1">
    <source>
        <dbReference type="Pfam" id="PF06985"/>
    </source>
</evidence>
<evidence type="ECO:0000313" key="3">
    <source>
        <dbReference type="Proteomes" id="UP000016800"/>
    </source>
</evidence>
<proteinExistence type="predicted"/>
<reference evidence="3" key="1">
    <citation type="journal article" date="2013" name="PLoS Pathog.">
        <title>Deciphering the cryptic genome: genome-wide analyses of the rice pathogen Fusarium fujikuroi reveal complex regulation of secondary metabolism and novel metabolites.</title>
        <authorList>
            <person name="Wiemann P."/>
            <person name="Sieber C.M."/>
            <person name="von Bargen K.W."/>
            <person name="Studt L."/>
            <person name="Niehaus E.M."/>
            <person name="Espino J.J."/>
            <person name="Huss K."/>
            <person name="Michielse C.B."/>
            <person name="Albermann S."/>
            <person name="Wagner D."/>
            <person name="Bergner S.V."/>
            <person name="Connolly L.R."/>
            <person name="Fischer A."/>
            <person name="Reuter G."/>
            <person name="Kleigrewe K."/>
            <person name="Bald T."/>
            <person name="Wingfield B.D."/>
            <person name="Ophir R."/>
            <person name="Freeman S."/>
            <person name="Hippler M."/>
            <person name="Smith K.M."/>
            <person name="Brown D.W."/>
            <person name="Proctor R.H."/>
            <person name="Munsterkotter M."/>
            <person name="Freitag M."/>
            <person name="Humpf H.U."/>
            <person name="Guldener U."/>
            <person name="Tudzynski B."/>
        </authorList>
    </citation>
    <scope>NUCLEOTIDE SEQUENCE [LARGE SCALE GENOMIC DNA]</scope>
    <source>
        <strain evidence="3">CBS 195.34 / IMI 58289 / NRRL A-6831</strain>
    </source>
</reference>
<dbReference type="HOGENOM" id="CLU_002639_6_3_1"/>
<dbReference type="Pfam" id="PF06985">
    <property type="entry name" value="HET"/>
    <property type="match status" value="1"/>
</dbReference>
<keyword evidence="3" id="KW-1185">Reference proteome</keyword>
<dbReference type="PANTHER" id="PTHR33112:SF10">
    <property type="entry name" value="TOL"/>
    <property type="match status" value="1"/>
</dbReference>
<accession>S0E835</accession>
<name>S0E835_GIBF5</name>
<organism evidence="2 3">
    <name type="scientific">Gibberella fujikuroi (strain CBS 195.34 / IMI 58289 / NRRL A-6831)</name>
    <name type="common">Bakanae and foot rot disease fungus</name>
    <name type="synonym">Fusarium fujikuroi</name>
    <dbReference type="NCBI Taxonomy" id="1279085"/>
    <lineage>
        <taxon>Eukaryota</taxon>
        <taxon>Fungi</taxon>
        <taxon>Dikarya</taxon>
        <taxon>Ascomycota</taxon>
        <taxon>Pezizomycotina</taxon>
        <taxon>Sordariomycetes</taxon>
        <taxon>Hypocreomycetidae</taxon>
        <taxon>Hypocreales</taxon>
        <taxon>Nectriaceae</taxon>
        <taxon>Fusarium</taxon>
        <taxon>Fusarium fujikuroi species complex</taxon>
    </lineage>
</organism>
<dbReference type="Proteomes" id="UP000016800">
    <property type="component" value="Chromosome VII"/>
</dbReference>
<evidence type="ECO:0000313" key="2">
    <source>
        <dbReference type="EMBL" id="CCT70820.1"/>
    </source>
</evidence>
<dbReference type="RefSeq" id="XP_023432899.1">
    <property type="nucleotide sequence ID" value="XM_023580056.1"/>
</dbReference>